<gene>
    <name evidence="3" type="ORF">BC936DRAFT_148762</name>
</gene>
<comment type="caution">
    <text evidence="3">The sequence shown here is derived from an EMBL/GenBank/DDBJ whole genome shotgun (WGS) entry which is preliminary data.</text>
</comment>
<dbReference type="Proteomes" id="UP000268093">
    <property type="component" value="Unassembled WGS sequence"/>
</dbReference>
<feature type="coiled-coil region" evidence="1">
    <location>
        <begin position="18"/>
        <end position="45"/>
    </location>
</feature>
<dbReference type="OrthoDB" id="312015at2759"/>
<feature type="coiled-coil region" evidence="1">
    <location>
        <begin position="115"/>
        <end position="195"/>
    </location>
</feature>
<protein>
    <submittedName>
        <fullName evidence="3">Uncharacterized protein</fullName>
    </submittedName>
</protein>
<evidence type="ECO:0000256" key="1">
    <source>
        <dbReference type="SAM" id="Coils"/>
    </source>
</evidence>
<dbReference type="AlphaFoldDB" id="A0A433D2C3"/>
<keyword evidence="1" id="KW-0175">Coiled coil</keyword>
<dbReference type="EMBL" id="RBNI01007998">
    <property type="protein sequence ID" value="RUP44985.1"/>
    <property type="molecule type" value="Genomic_DNA"/>
</dbReference>
<keyword evidence="4" id="KW-1185">Reference proteome</keyword>
<feature type="compositionally biased region" description="Polar residues" evidence="2">
    <location>
        <begin position="358"/>
        <end position="374"/>
    </location>
</feature>
<accession>A0A433D2C3</accession>
<proteinExistence type="predicted"/>
<name>A0A433D2C3_9FUNG</name>
<organism evidence="3 4">
    <name type="scientific">Jimgerdemannia flammicorona</name>
    <dbReference type="NCBI Taxonomy" id="994334"/>
    <lineage>
        <taxon>Eukaryota</taxon>
        <taxon>Fungi</taxon>
        <taxon>Fungi incertae sedis</taxon>
        <taxon>Mucoromycota</taxon>
        <taxon>Mucoromycotina</taxon>
        <taxon>Endogonomycetes</taxon>
        <taxon>Endogonales</taxon>
        <taxon>Endogonaceae</taxon>
        <taxon>Jimgerdemannia</taxon>
    </lineage>
</organism>
<evidence type="ECO:0000256" key="2">
    <source>
        <dbReference type="SAM" id="MobiDB-lite"/>
    </source>
</evidence>
<feature type="non-terminal residue" evidence="3">
    <location>
        <position position="467"/>
    </location>
</feature>
<evidence type="ECO:0000313" key="3">
    <source>
        <dbReference type="EMBL" id="RUP44985.1"/>
    </source>
</evidence>
<reference evidence="3 4" key="1">
    <citation type="journal article" date="2018" name="New Phytol.">
        <title>Phylogenomics of Endogonaceae and evolution of mycorrhizas within Mucoromycota.</title>
        <authorList>
            <person name="Chang Y."/>
            <person name="Desiro A."/>
            <person name="Na H."/>
            <person name="Sandor L."/>
            <person name="Lipzen A."/>
            <person name="Clum A."/>
            <person name="Barry K."/>
            <person name="Grigoriev I.V."/>
            <person name="Martin F.M."/>
            <person name="Stajich J.E."/>
            <person name="Smith M.E."/>
            <person name="Bonito G."/>
            <person name="Spatafora J.W."/>
        </authorList>
    </citation>
    <scope>NUCLEOTIDE SEQUENCE [LARGE SCALE GENOMIC DNA]</scope>
    <source>
        <strain evidence="3 4">GMNB39</strain>
    </source>
</reference>
<sequence>MFHTMSHAPIPTPLPRKKTSMKSQLENCEHDKDMLKAKLTTSEENLKIETSRHNEVRKELQKTKQILKYIETQHAMISENDHAMQYADYPHTYTYLSDQEKKMCLEISQAHEEGEHELRAEIQCLKQDAREKDEEINRQKVKNEDLIAQQKVKNEDLIAQLGEYGCLKQDVREKDEEINRQKVEIEDLIAQLEERKFVSEEQDKVIDHFLSGNFFQGASEEVKLNIVANTTNHGRPAVRKVWSKKEQGDVIMEDTTPISLHLSTQQTPNTAGTTSRHSRYLKPALRAAVTSRNRKREVTIADNDMLQSSSAEYVVRAVEHPRLGLTDENNIERRELITRRAKALAQIRVTRRRSVTSASMKENLSNGPSSTAEQRSVRVKMQQLQMANAKVRATGVVSPSPSATSSRSLAAIASKAAASAVNSPRRPPTRVAKLVSLAAHSHNTNTVILYTSSNSSEEDASSESANF</sequence>
<feature type="region of interest" description="Disordered" evidence="2">
    <location>
        <begin position="354"/>
        <end position="375"/>
    </location>
</feature>
<evidence type="ECO:0000313" key="4">
    <source>
        <dbReference type="Proteomes" id="UP000268093"/>
    </source>
</evidence>